<reference evidence="1" key="1">
    <citation type="journal article" date="2007" name="PLoS ONE">
        <title>The first genome sequence of an elite grapevine cultivar (Pinot noir Vitis vinifera L.): coping with a highly heterozygous genome.</title>
        <authorList>
            <person name="Velasco R."/>
            <person name="Zharkikh A."/>
            <person name="Troggio M."/>
            <person name="Cartwright D.A."/>
            <person name="Cestaro A."/>
            <person name="Pruss D."/>
            <person name="Pindo M."/>
            <person name="FitzGerald L.M."/>
            <person name="Vezzulli S."/>
            <person name="Reid J."/>
            <person name="Malacarne G."/>
            <person name="Iliev D."/>
            <person name="Coppola G."/>
            <person name="Wardell B."/>
            <person name="Micheletti D."/>
            <person name="Macalma T."/>
            <person name="Facci M."/>
            <person name="Mitchell J.T."/>
            <person name="Perazzolli M."/>
            <person name="Eldredge G."/>
            <person name="Gatto P."/>
            <person name="Oyzerski R."/>
            <person name="Moretto M."/>
            <person name="Gutin N."/>
            <person name="Stefanini M."/>
            <person name="Chen Y."/>
            <person name="Segala C."/>
            <person name="Davenport C."/>
            <person name="Dematte L."/>
            <person name="Mraz A."/>
            <person name="Battilana J."/>
            <person name="Stormo K."/>
            <person name="Costa F."/>
            <person name="Tao Q."/>
            <person name="Si-Ammour A."/>
            <person name="Harkins T."/>
            <person name="Lackey A."/>
            <person name="Perbost C."/>
            <person name="Taillon B."/>
            <person name="Stella A."/>
            <person name="Solovyev V."/>
            <person name="Fawcett J.A."/>
            <person name="Sterck L."/>
            <person name="Vandepoele K."/>
            <person name="Grando S.M."/>
            <person name="Toppo S."/>
            <person name="Moser C."/>
            <person name="Lanchbury J."/>
            <person name="Bogden R."/>
            <person name="Skolnick M."/>
            <person name="Sgaramella V."/>
            <person name="Bhatnagar S.K."/>
            <person name="Fontana P."/>
            <person name="Gutin A."/>
            <person name="Van de Peer Y."/>
            <person name="Salamini F."/>
            <person name="Viola R."/>
        </authorList>
    </citation>
    <scope>NUCLEOTIDE SEQUENCE</scope>
</reference>
<sequence>MVAIPDSTVLHKSYEKKEDKLQQKFEAQGLQNCRSRNADLNFGTIRRYPEEALSPPNPLPRFREEALACECPYIDMDVFLCLAFLWRVEITGGRLPPPLPTPMWVQGEESDGGTGPRAITTAPLELLRTLEPSTGARVIRISQR</sequence>
<proteinExistence type="predicted"/>
<gene>
    <name evidence="1" type="ORF">VITISV_004896</name>
</gene>
<dbReference type="AlphaFoldDB" id="A5BFN2"/>
<organism evidence="1">
    <name type="scientific">Vitis vinifera</name>
    <name type="common">Grape</name>
    <dbReference type="NCBI Taxonomy" id="29760"/>
    <lineage>
        <taxon>Eukaryota</taxon>
        <taxon>Viridiplantae</taxon>
        <taxon>Streptophyta</taxon>
        <taxon>Embryophyta</taxon>
        <taxon>Tracheophyta</taxon>
        <taxon>Spermatophyta</taxon>
        <taxon>Magnoliopsida</taxon>
        <taxon>eudicotyledons</taxon>
        <taxon>Gunneridae</taxon>
        <taxon>Pentapetalae</taxon>
        <taxon>rosids</taxon>
        <taxon>Vitales</taxon>
        <taxon>Vitaceae</taxon>
        <taxon>Viteae</taxon>
        <taxon>Vitis</taxon>
    </lineage>
</organism>
<protein>
    <submittedName>
        <fullName evidence="1">Uncharacterized protein</fullName>
    </submittedName>
</protein>
<dbReference type="EMBL" id="AM457884">
    <property type="protein sequence ID" value="CAN81098.1"/>
    <property type="molecule type" value="Genomic_DNA"/>
</dbReference>
<accession>A5BFN2</accession>
<evidence type="ECO:0000313" key="1">
    <source>
        <dbReference type="EMBL" id="CAN81098.1"/>
    </source>
</evidence>
<name>A5BFN2_VITVI</name>